<proteinExistence type="inferred from homology"/>
<evidence type="ECO:0000313" key="8">
    <source>
        <dbReference type="Proteomes" id="UP000712570"/>
    </source>
</evidence>
<dbReference type="SUPFAM" id="SSF53927">
    <property type="entry name" value="Cytidine deaminase-like"/>
    <property type="match status" value="1"/>
</dbReference>
<dbReference type="Gene3D" id="3.40.140.10">
    <property type="entry name" value="Cytidine Deaminase, domain 2"/>
    <property type="match status" value="1"/>
</dbReference>
<organism evidence="7 8">
    <name type="scientific">Iodobacter violaceini</name>
    <dbReference type="NCBI Taxonomy" id="3044271"/>
    <lineage>
        <taxon>Bacteria</taxon>
        <taxon>Pseudomonadati</taxon>
        <taxon>Pseudomonadota</taxon>
        <taxon>Betaproteobacteria</taxon>
        <taxon>Neisseriales</taxon>
        <taxon>Chitinibacteraceae</taxon>
        <taxon>Iodobacter</taxon>
    </lineage>
</organism>
<dbReference type="InterPro" id="IPR027417">
    <property type="entry name" value="P-loop_NTPase"/>
</dbReference>
<evidence type="ECO:0000256" key="4">
    <source>
        <dbReference type="ARBA" id="ARBA00022801"/>
    </source>
</evidence>
<dbReference type="PANTHER" id="PTHR11086:SF18">
    <property type="entry name" value="DEOXYCYTIDYLATE DEAMINASE"/>
    <property type="match status" value="1"/>
</dbReference>
<evidence type="ECO:0000256" key="5">
    <source>
        <dbReference type="ARBA" id="ARBA00022833"/>
    </source>
</evidence>
<dbReference type="CDD" id="cd01286">
    <property type="entry name" value="deoxycytidylate_deaminase"/>
    <property type="match status" value="1"/>
</dbReference>
<comment type="cofactor">
    <cofactor evidence="1">
        <name>Zn(2+)</name>
        <dbReference type="ChEBI" id="CHEBI:29105"/>
    </cofactor>
</comment>
<sequence>MSLKFTGTYEELKQKLGSLTGTWDDSQTGKKVLRFDEGVMNWYESTGTIQFQGKGGGKARLEAEVPKLLYPEENTDSLIATAVASVNASATLTVTKATVESLEQRFLTTGINEGELVIGIVSAVGTESTRVIGPLTDRLKGFGYTVEDIRVSSILPAPASASREYDRIKHYMCEGDKLRELSKNNAILAAGVAQQIAQKRGGAPTKKAYIVNSLKHPREVEFLRKVYGDGFYLIGIHADVKRRHRFLTEDKSCTQEQAHELIKIDEDESFDHGQKTRDTYHLADFFLNFGNNDDPIKNGLQRFLELIFSHPYKNPTFDEFAMFMAFNSSVRSGDLSRQVGAVISRERQIIATGANDVPQSGGGLYWAEMDPETGKVIDRPDGKDYTREVDSNKETQASIINEIARTLLAEGVVTSEKELDLARLLKESKISDLTEFGRIVHAEMDALLSCSRAGIPTVGSTLYCTTFPCHNCAKHIIASGISRVVYVEPYPKSRALEFHSEAIELKSELNTATADNGLVKFEPFVGVGPRRFLDLFSMSLGSGSKLRRKNNDGSTVDWDKVIAPIRTPLIPKSYLEIEAAAGGIWNENSNATPPFE</sequence>
<dbReference type="EMBL" id="JAAOLX010000001">
    <property type="protein sequence ID" value="NHQ84858.1"/>
    <property type="molecule type" value="Genomic_DNA"/>
</dbReference>
<dbReference type="Proteomes" id="UP000712570">
    <property type="component" value="Unassembled WGS sequence"/>
</dbReference>
<dbReference type="PROSITE" id="PS00903">
    <property type="entry name" value="CYT_DCMP_DEAMINASES_1"/>
    <property type="match status" value="1"/>
</dbReference>
<dbReference type="RefSeq" id="WP_166821325.1">
    <property type="nucleotide sequence ID" value="NZ_JAAOLX010000001.1"/>
</dbReference>
<evidence type="ECO:0000256" key="3">
    <source>
        <dbReference type="ARBA" id="ARBA00022723"/>
    </source>
</evidence>
<keyword evidence="5" id="KW-0862">Zinc</keyword>
<dbReference type="InterPro" id="IPR016193">
    <property type="entry name" value="Cytidine_deaminase-like"/>
</dbReference>
<comment type="caution">
    <text evidence="7">The sequence shown here is derived from an EMBL/GenBank/DDBJ whole genome shotgun (WGS) entry which is preliminary data.</text>
</comment>
<keyword evidence="4" id="KW-0378">Hydrolase</keyword>
<name>A0ABX0KXC9_9NEIS</name>
<dbReference type="Pfam" id="PF00383">
    <property type="entry name" value="dCMP_cyt_deam_1"/>
    <property type="match status" value="1"/>
</dbReference>
<keyword evidence="3" id="KW-0479">Metal-binding</keyword>
<comment type="similarity">
    <text evidence="2">Belongs to the cytidine and deoxycytidylate deaminase family.</text>
</comment>
<dbReference type="InterPro" id="IPR016192">
    <property type="entry name" value="APOBEC/CMP_deaminase_Zn-bd"/>
</dbReference>
<keyword evidence="8" id="KW-1185">Reference proteome</keyword>
<feature type="domain" description="CMP/dCMP-type deaminase" evidence="6">
    <location>
        <begin position="316"/>
        <end position="516"/>
    </location>
</feature>
<dbReference type="InterPro" id="IPR035105">
    <property type="entry name" value="Deoxycytidylate_deaminase_dom"/>
</dbReference>
<dbReference type="Gene3D" id="3.40.50.300">
    <property type="entry name" value="P-loop containing nucleotide triphosphate hydrolases"/>
    <property type="match status" value="1"/>
</dbReference>
<evidence type="ECO:0000259" key="6">
    <source>
        <dbReference type="PROSITE" id="PS51747"/>
    </source>
</evidence>
<gene>
    <name evidence="7" type="ORF">HA050_01860</name>
</gene>
<evidence type="ECO:0000256" key="2">
    <source>
        <dbReference type="ARBA" id="ARBA00006576"/>
    </source>
</evidence>
<evidence type="ECO:0000256" key="1">
    <source>
        <dbReference type="ARBA" id="ARBA00001947"/>
    </source>
</evidence>
<reference evidence="7 8" key="1">
    <citation type="submission" date="2020-03" db="EMBL/GenBank/DDBJ databases">
        <title>Draft genome sequence of environmentally isolated violet-colored cultures.</title>
        <authorList>
            <person name="Wilson H.S."/>
        </authorList>
    </citation>
    <scope>NUCLEOTIDE SEQUENCE [LARGE SCALE GENOMIC DNA]</scope>
    <source>
        <strain evidence="7 8">HSC-16F04</strain>
    </source>
</reference>
<dbReference type="InterPro" id="IPR002125">
    <property type="entry name" value="CMP_dCMP_dom"/>
</dbReference>
<protein>
    <submittedName>
        <fullName evidence="7">Cytidine deaminase</fullName>
    </submittedName>
</protein>
<accession>A0ABX0KXC9</accession>
<dbReference type="PROSITE" id="PS51747">
    <property type="entry name" value="CYT_DCMP_DEAMINASES_2"/>
    <property type="match status" value="1"/>
</dbReference>
<dbReference type="NCBIfam" id="NF041025">
    <property type="entry name" value="antiphage_deaminase"/>
    <property type="match status" value="1"/>
</dbReference>
<dbReference type="PANTHER" id="PTHR11086">
    <property type="entry name" value="DEOXYCYTIDYLATE DEAMINASE-RELATED"/>
    <property type="match status" value="1"/>
</dbReference>
<dbReference type="InterPro" id="IPR015517">
    <property type="entry name" value="dCMP_deaminase-rel"/>
</dbReference>
<evidence type="ECO:0000313" key="7">
    <source>
        <dbReference type="EMBL" id="NHQ84858.1"/>
    </source>
</evidence>